<proteinExistence type="predicted"/>
<reference evidence="1" key="1">
    <citation type="journal article" date="2015" name="Nature">
        <title>Complex archaea that bridge the gap between prokaryotes and eukaryotes.</title>
        <authorList>
            <person name="Spang A."/>
            <person name="Saw J.H."/>
            <person name="Jorgensen S.L."/>
            <person name="Zaremba-Niedzwiedzka K."/>
            <person name="Martijn J."/>
            <person name="Lind A.E."/>
            <person name="van Eijk R."/>
            <person name="Schleper C."/>
            <person name="Guy L."/>
            <person name="Ettema T.J."/>
        </authorList>
    </citation>
    <scope>NUCLEOTIDE SEQUENCE</scope>
</reference>
<organism evidence="1">
    <name type="scientific">marine sediment metagenome</name>
    <dbReference type="NCBI Taxonomy" id="412755"/>
    <lineage>
        <taxon>unclassified sequences</taxon>
        <taxon>metagenomes</taxon>
        <taxon>ecological metagenomes</taxon>
    </lineage>
</organism>
<name>A0A0F9IXG3_9ZZZZ</name>
<gene>
    <name evidence="1" type="ORF">LCGC14_1824860</name>
</gene>
<accession>A0A0F9IXG3</accession>
<protein>
    <submittedName>
        <fullName evidence="1">Uncharacterized protein</fullName>
    </submittedName>
</protein>
<evidence type="ECO:0000313" key="1">
    <source>
        <dbReference type="EMBL" id="KKL98390.1"/>
    </source>
</evidence>
<dbReference type="AlphaFoldDB" id="A0A0F9IXG3"/>
<comment type="caution">
    <text evidence="1">The sequence shown here is derived from an EMBL/GenBank/DDBJ whole genome shotgun (WGS) entry which is preliminary data.</text>
</comment>
<dbReference type="EMBL" id="LAZR01017935">
    <property type="protein sequence ID" value="KKL98390.1"/>
    <property type="molecule type" value="Genomic_DNA"/>
</dbReference>
<sequence>MSDIFDFTDDGLDKVHEETLVEAGAEYQLAIVNVIQGTDKNGDDYTMPFFEIIGQPYCKEFGDFLPKPNSEKMTEKQLNKARMKRGAFLAAFSLEKSFTKDEAQGKTGWAILGMGTDQDDQPVNKINKYVVGH</sequence>